<name>F6HJZ3_VITVI</name>
<proteinExistence type="predicted"/>
<dbReference type="HOGENOM" id="CLU_3435181_0_0_1"/>
<gene>
    <name evidence="1" type="ordered locus">VIT_12s0035g01930</name>
</gene>
<accession>F6HJZ3</accession>
<reference evidence="2" key="1">
    <citation type="journal article" date="2007" name="Nature">
        <title>The grapevine genome sequence suggests ancestral hexaploidization in major angiosperm phyla.</title>
        <authorList>
            <consortium name="The French-Italian Public Consortium for Grapevine Genome Characterization."/>
            <person name="Jaillon O."/>
            <person name="Aury J.-M."/>
            <person name="Noel B."/>
            <person name="Policriti A."/>
            <person name="Clepet C."/>
            <person name="Casagrande A."/>
            <person name="Choisne N."/>
            <person name="Aubourg S."/>
            <person name="Vitulo N."/>
            <person name="Jubin C."/>
            <person name="Vezzi A."/>
            <person name="Legeai F."/>
            <person name="Hugueney P."/>
            <person name="Dasilva C."/>
            <person name="Horner D."/>
            <person name="Mica E."/>
            <person name="Jublot D."/>
            <person name="Poulain J."/>
            <person name="Bruyere C."/>
            <person name="Billault A."/>
            <person name="Segurens B."/>
            <person name="Gouyvenoux M."/>
            <person name="Ugarte E."/>
            <person name="Cattonaro F."/>
            <person name="Anthouard V."/>
            <person name="Vico V."/>
            <person name="Del Fabbro C."/>
            <person name="Alaux M."/>
            <person name="Di Gaspero G."/>
            <person name="Dumas V."/>
            <person name="Felice N."/>
            <person name="Paillard S."/>
            <person name="Juman I."/>
            <person name="Moroldo M."/>
            <person name="Scalabrin S."/>
            <person name="Canaguier A."/>
            <person name="Le Clainche I."/>
            <person name="Malacrida G."/>
            <person name="Durand E."/>
            <person name="Pesole G."/>
            <person name="Laucou V."/>
            <person name="Chatelet P."/>
            <person name="Merdinoglu D."/>
            <person name="Delledonne M."/>
            <person name="Pezzotti M."/>
            <person name="Lecharny A."/>
            <person name="Scarpelli C."/>
            <person name="Artiguenave F."/>
            <person name="Pe M.E."/>
            <person name="Valle G."/>
            <person name="Morgante M."/>
            <person name="Caboche M."/>
            <person name="Adam-Blondon A.-F."/>
            <person name="Weissenbach J."/>
            <person name="Quetier F."/>
            <person name="Wincker P."/>
        </authorList>
    </citation>
    <scope>NUCLEOTIDE SEQUENCE [LARGE SCALE GENOMIC DNA]</scope>
    <source>
        <strain evidence="2">cv. Pinot noir / PN40024</strain>
    </source>
</reference>
<dbReference type="Proteomes" id="UP000009183">
    <property type="component" value="Chromosome 12"/>
</dbReference>
<protein>
    <submittedName>
        <fullName evidence="1">Uncharacterized protein</fullName>
    </submittedName>
</protein>
<dbReference type="EMBL" id="FN595990">
    <property type="protein sequence ID" value="CCB54996.1"/>
    <property type="molecule type" value="Genomic_DNA"/>
</dbReference>
<sequence>MGECSVEGGAKFGP</sequence>
<dbReference type="InParanoid" id="F6HJZ3"/>
<keyword evidence="2" id="KW-1185">Reference proteome</keyword>
<evidence type="ECO:0000313" key="2">
    <source>
        <dbReference type="Proteomes" id="UP000009183"/>
    </source>
</evidence>
<evidence type="ECO:0000313" key="1">
    <source>
        <dbReference type="EMBL" id="CCB54996.1"/>
    </source>
</evidence>
<organism evidence="1 2">
    <name type="scientific">Vitis vinifera</name>
    <name type="common">Grape</name>
    <dbReference type="NCBI Taxonomy" id="29760"/>
    <lineage>
        <taxon>Eukaryota</taxon>
        <taxon>Viridiplantae</taxon>
        <taxon>Streptophyta</taxon>
        <taxon>Embryophyta</taxon>
        <taxon>Tracheophyta</taxon>
        <taxon>Spermatophyta</taxon>
        <taxon>Magnoliopsida</taxon>
        <taxon>eudicotyledons</taxon>
        <taxon>Gunneridae</taxon>
        <taxon>Pentapetalae</taxon>
        <taxon>rosids</taxon>
        <taxon>Vitales</taxon>
        <taxon>Vitaceae</taxon>
        <taxon>Viteae</taxon>
        <taxon>Vitis</taxon>
    </lineage>
</organism>